<dbReference type="Gene3D" id="3.40.190.10">
    <property type="entry name" value="Periplasmic binding protein-like II"/>
    <property type="match status" value="1"/>
</dbReference>
<dbReference type="EMBL" id="FRCY01000002">
    <property type="protein sequence ID" value="SHM59378.1"/>
    <property type="molecule type" value="Genomic_DNA"/>
</dbReference>
<feature type="transmembrane region" description="Helical" evidence="6">
    <location>
        <begin position="215"/>
        <end position="235"/>
    </location>
</feature>
<dbReference type="InterPro" id="IPR013525">
    <property type="entry name" value="ABC2_TM"/>
</dbReference>
<dbReference type="GO" id="GO:0140359">
    <property type="term" value="F:ABC-type transporter activity"/>
    <property type="evidence" value="ECO:0007669"/>
    <property type="project" value="InterPro"/>
</dbReference>
<evidence type="ECO:0000256" key="3">
    <source>
        <dbReference type="ARBA" id="ARBA00022692"/>
    </source>
</evidence>
<dbReference type="Pfam" id="PF12698">
    <property type="entry name" value="ABC2_membrane_3"/>
    <property type="match status" value="1"/>
</dbReference>
<dbReference type="AlphaFoldDB" id="A0A1M7K297"/>
<evidence type="ECO:0000256" key="2">
    <source>
        <dbReference type="ARBA" id="ARBA00022475"/>
    </source>
</evidence>
<feature type="transmembrane region" description="Helical" evidence="6">
    <location>
        <begin position="21"/>
        <end position="45"/>
    </location>
</feature>
<feature type="transmembrane region" description="Helical" evidence="6">
    <location>
        <begin position="241"/>
        <end position="261"/>
    </location>
</feature>
<dbReference type="PANTHER" id="PTHR30294">
    <property type="entry name" value="MEMBRANE COMPONENT OF ABC TRANSPORTER YHHJ-RELATED"/>
    <property type="match status" value="1"/>
</dbReference>
<keyword evidence="5 6" id="KW-0472">Membrane</keyword>
<organism evidence="8 9">
    <name type="scientific">Cyclobacterium lianum</name>
    <dbReference type="NCBI Taxonomy" id="388280"/>
    <lineage>
        <taxon>Bacteria</taxon>
        <taxon>Pseudomonadati</taxon>
        <taxon>Bacteroidota</taxon>
        <taxon>Cytophagia</taxon>
        <taxon>Cytophagales</taxon>
        <taxon>Cyclobacteriaceae</taxon>
        <taxon>Cyclobacterium</taxon>
    </lineage>
</organism>
<evidence type="ECO:0000256" key="1">
    <source>
        <dbReference type="ARBA" id="ARBA00004651"/>
    </source>
</evidence>
<feature type="transmembrane region" description="Helical" evidence="6">
    <location>
        <begin position="176"/>
        <end position="195"/>
    </location>
</feature>
<dbReference type="GO" id="GO:0005886">
    <property type="term" value="C:plasma membrane"/>
    <property type="evidence" value="ECO:0007669"/>
    <property type="project" value="UniProtKB-SubCell"/>
</dbReference>
<dbReference type="PANTHER" id="PTHR30294:SF29">
    <property type="entry name" value="MULTIDRUG ABC TRANSPORTER PERMEASE YBHS-RELATED"/>
    <property type="match status" value="1"/>
</dbReference>
<proteinExistence type="predicted"/>
<evidence type="ECO:0000256" key="5">
    <source>
        <dbReference type="ARBA" id="ARBA00023136"/>
    </source>
</evidence>
<evidence type="ECO:0000259" key="7">
    <source>
        <dbReference type="Pfam" id="PF12698"/>
    </source>
</evidence>
<feature type="domain" description="ABC-2 type transporter transmembrane" evidence="7">
    <location>
        <begin position="20"/>
        <end position="409"/>
    </location>
</feature>
<dbReference type="SUPFAM" id="SSF53850">
    <property type="entry name" value="Periplasmic binding protein-like II"/>
    <property type="match status" value="1"/>
</dbReference>
<name>A0A1M7K297_9BACT</name>
<keyword evidence="3 6" id="KW-0812">Transmembrane</keyword>
<dbReference type="RefSeq" id="WP_073092388.1">
    <property type="nucleotide sequence ID" value="NZ_FRCY01000002.1"/>
</dbReference>
<evidence type="ECO:0000256" key="4">
    <source>
        <dbReference type="ARBA" id="ARBA00022989"/>
    </source>
</evidence>
<feature type="transmembrane region" description="Helical" evidence="6">
    <location>
        <begin position="363"/>
        <end position="382"/>
    </location>
</feature>
<dbReference type="Proteomes" id="UP000184513">
    <property type="component" value="Unassembled WGS sequence"/>
</dbReference>
<evidence type="ECO:0000313" key="9">
    <source>
        <dbReference type="Proteomes" id="UP000184513"/>
    </source>
</evidence>
<keyword evidence="9" id="KW-1185">Reference proteome</keyword>
<accession>A0A1M7K297</accession>
<evidence type="ECO:0000256" key="6">
    <source>
        <dbReference type="SAM" id="Phobius"/>
    </source>
</evidence>
<feature type="transmembrane region" description="Helical" evidence="6">
    <location>
        <begin position="301"/>
        <end position="324"/>
    </location>
</feature>
<gene>
    <name evidence="8" type="ORF">SAMN04488057_102260</name>
</gene>
<dbReference type="STRING" id="388280.SAMN04488057_102260"/>
<feature type="transmembrane region" description="Helical" evidence="6">
    <location>
        <begin position="388"/>
        <end position="409"/>
    </location>
</feature>
<keyword evidence="4 6" id="KW-1133">Transmembrane helix</keyword>
<sequence>MKGKILLVIKREYLARVKKRSFLLATIITPLIFPTILGIFLWIALSDVSTESRKFIEVVDENNAYFLESNESLAFSYGGLDLDEARELVKEGDRYGLLYIPELSLDEPAGITFYSEETAPISMVANLEAALKSKIEEFRLFASGIDPDVLSSLKTNVNIRSVIVGEAGGERISNSVVNYAVGFLAGILIYTFIFVYGNQIMQGVIEEKSSRIIEILVSSLKPFQLMMGKIIGIGAVGLTQFLIWILLISAVSSLVVGYFGMKMPQQELMEMSGQQELFATGSQEGIVEVLQMVQGIDFIQLTITFLIYFIGGYLLYGAFFAAIGAAVDSPSDAQQFMFPVTIPLLIAYMGLFIFVLDDPNSNVSFWLSIIPFTSPVAMMGRVSFGVPWHHLAISIGLLVTGFLFTTWLAGKIYRIGILVHGSKVGYKVLWKWMKDNG</sequence>
<evidence type="ECO:0000313" key="8">
    <source>
        <dbReference type="EMBL" id="SHM59378.1"/>
    </source>
</evidence>
<protein>
    <submittedName>
        <fullName evidence="8">ABC-2 type transport system permease protein</fullName>
    </submittedName>
</protein>
<reference evidence="8 9" key="1">
    <citation type="submission" date="2016-11" db="EMBL/GenBank/DDBJ databases">
        <authorList>
            <person name="Jaros S."/>
            <person name="Januszkiewicz K."/>
            <person name="Wedrychowicz H."/>
        </authorList>
    </citation>
    <scope>NUCLEOTIDE SEQUENCE [LARGE SCALE GENOMIC DNA]</scope>
    <source>
        <strain evidence="8 9">CGMCC 1.6102</strain>
    </source>
</reference>
<feature type="transmembrane region" description="Helical" evidence="6">
    <location>
        <begin position="336"/>
        <end position="356"/>
    </location>
</feature>
<dbReference type="OrthoDB" id="9768837at2"/>
<keyword evidence="2" id="KW-1003">Cell membrane</keyword>
<dbReference type="InterPro" id="IPR051449">
    <property type="entry name" value="ABC-2_transporter_component"/>
</dbReference>
<comment type="subcellular location">
    <subcellularLocation>
        <location evidence="1">Cell membrane</location>
        <topology evidence="1">Multi-pass membrane protein</topology>
    </subcellularLocation>
</comment>